<dbReference type="PRINTS" id="PR01041">
    <property type="entry name" value="TRNASYNTHMET"/>
</dbReference>
<dbReference type="SUPFAM" id="SSF47323">
    <property type="entry name" value="Anticodon-binding domain of a subclass of class I aminoacyl-tRNA synthetases"/>
    <property type="match status" value="1"/>
</dbReference>
<dbReference type="Gene3D" id="3.40.50.620">
    <property type="entry name" value="HUPs"/>
    <property type="match status" value="1"/>
</dbReference>
<keyword evidence="1 7" id="KW-0436">Ligase</keyword>
<evidence type="ECO:0000256" key="2">
    <source>
        <dbReference type="ARBA" id="ARBA00022741"/>
    </source>
</evidence>
<evidence type="ECO:0000256" key="5">
    <source>
        <dbReference type="ARBA" id="ARBA00023146"/>
    </source>
</evidence>
<evidence type="ECO:0000256" key="7">
    <source>
        <dbReference type="HAMAP-Rule" id="MF_01228"/>
    </source>
</evidence>
<evidence type="ECO:0000313" key="10">
    <source>
        <dbReference type="EMBL" id="KKW36601.1"/>
    </source>
</evidence>
<dbReference type="HAMAP" id="MF_01228">
    <property type="entry name" value="Met_tRNA_synth_type2"/>
    <property type="match status" value="1"/>
</dbReference>
<dbReference type="CDD" id="cd00814">
    <property type="entry name" value="MetRS_core"/>
    <property type="match status" value="1"/>
</dbReference>
<dbReference type="NCBIfam" id="NF008900">
    <property type="entry name" value="PRK12267.1"/>
    <property type="match status" value="1"/>
</dbReference>
<dbReference type="Gene3D" id="1.10.730.10">
    <property type="entry name" value="Isoleucyl-tRNA Synthetase, Domain 1"/>
    <property type="match status" value="1"/>
</dbReference>
<keyword evidence="5 7" id="KW-0030">Aminoacyl-tRNA synthetase</keyword>
<dbReference type="EC" id="6.1.1.10" evidence="7"/>
<organism evidence="10 11">
    <name type="scientific">Candidatus Uhrbacteria bacterium GW2011_GWC2_53_7</name>
    <dbReference type="NCBI Taxonomy" id="1618986"/>
    <lineage>
        <taxon>Bacteria</taxon>
        <taxon>Candidatus Uhriibacteriota</taxon>
    </lineage>
</organism>
<feature type="domain" description="Methionyl/Leucyl tRNA synthetase" evidence="8">
    <location>
        <begin position="5"/>
        <end position="147"/>
    </location>
</feature>
<dbReference type="GO" id="GO:0046872">
    <property type="term" value="F:metal ion binding"/>
    <property type="evidence" value="ECO:0007669"/>
    <property type="project" value="UniProtKB-KW"/>
</dbReference>
<dbReference type="GO" id="GO:0005737">
    <property type="term" value="C:cytoplasm"/>
    <property type="evidence" value="ECO:0007669"/>
    <property type="project" value="UniProtKB-SubCell"/>
</dbReference>
<keyword evidence="3 7" id="KW-0067">ATP-binding</keyword>
<comment type="caution">
    <text evidence="10">The sequence shown here is derived from an EMBL/GenBank/DDBJ whole genome shotgun (WGS) entry which is preliminary data.</text>
</comment>
<gene>
    <name evidence="7" type="primary">metG</name>
    <name evidence="10" type="ORF">UY82_C0018G0003</name>
</gene>
<feature type="domain" description="Methionyl/Leucyl tRNA synthetase" evidence="8">
    <location>
        <begin position="148"/>
        <end position="349"/>
    </location>
</feature>
<dbReference type="InterPro" id="IPR041872">
    <property type="entry name" value="Anticodon_Met"/>
</dbReference>
<dbReference type="CDD" id="cd07957">
    <property type="entry name" value="Anticodon_Ia_Met"/>
    <property type="match status" value="1"/>
</dbReference>
<feature type="binding site" evidence="7">
    <location>
        <position position="129"/>
    </location>
    <ligand>
        <name>Zn(2+)</name>
        <dbReference type="ChEBI" id="CHEBI:29105"/>
    </ligand>
</feature>
<dbReference type="PANTHER" id="PTHR43326:SF1">
    <property type="entry name" value="METHIONINE--TRNA LIGASE, MITOCHONDRIAL"/>
    <property type="match status" value="1"/>
</dbReference>
<feature type="binding site" evidence="7">
    <location>
        <position position="126"/>
    </location>
    <ligand>
        <name>Zn(2+)</name>
        <dbReference type="ChEBI" id="CHEBI:29105"/>
    </ligand>
</feature>
<keyword evidence="4 7" id="KW-0648">Protein biosynthesis</keyword>
<proteinExistence type="inferred from homology"/>
<dbReference type="PANTHER" id="PTHR43326">
    <property type="entry name" value="METHIONYL-TRNA SYNTHETASE"/>
    <property type="match status" value="1"/>
</dbReference>
<feature type="binding site" evidence="7">
    <location>
        <position position="146"/>
    </location>
    <ligand>
        <name>Zn(2+)</name>
        <dbReference type="ChEBI" id="CHEBI:29105"/>
    </ligand>
</feature>
<dbReference type="InterPro" id="IPR015413">
    <property type="entry name" value="Methionyl/Leucyl_tRNA_Synth"/>
</dbReference>
<comment type="subcellular location">
    <subcellularLocation>
        <location evidence="7">Cytoplasm</location>
    </subcellularLocation>
</comment>
<dbReference type="GO" id="GO:0006431">
    <property type="term" value="P:methionyl-tRNA aminoacylation"/>
    <property type="evidence" value="ECO:0007669"/>
    <property type="project" value="UniProtKB-UniRule"/>
</dbReference>
<evidence type="ECO:0000256" key="4">
    <source>
        <dbReference type="ARBA" id="ARBA00022917"/>
    </source>
</evidence>
<evidence type="ECO:0000259" key="9">
    <source>
        <dbReference type="Pfam" id="PF19303"/>
    </source>
</evidence>
<dbReference type="GO" id="GO:0005524">
    <property type="term" value="F:ATP binding"/>
    <property type="evidence" value="ECO:0007669"/>
    <property type="project" value="UniProtKB-UniRule"/>
</dbReference>
<feature type="domain" description="Methionyl-tRNA synthetase anticodon-binding" evidence="9">
    <location>
        <begin position="370"/>
        <end position="490"/>
    </location>
</feature>
<dbReference type="GO" id="GO:0004825">
    <property type="term" value="F:methionine-tRNA ligase activity"/>
    <property type="evidence" value="ECO:0007669"/>
    <property type="project" value="UniProtKB-UniRule"/>
</dbReference>
<evidence type="ECO:0000256" key="1">
    <source>
        <dbReference type="ARBA" id="ARBA00022598"/>
    </source>
</evidence>
<dbReference type="InterPro" id="IPR014729">
    <property type="entry name" value="Rossmann-like_a/b/a_fold"/>
</dbReference>
<evidence type="ECO:0000313" key="11">
    <source>
        <dbReference type="Proteomes" id="UP000033865"/>
    </source>
</evidence>
<dbReference type="AlphaFoldDB" id="A0A0G1Y086"/>
<dbReference type="EMBL" id="LCRN01000018">
    <property type="protein sequence ID" value="KKW36601.1"/>
    <property type="molecule type" value="Genomic_DNA"/>
</dbReference>
<feature type="short sequence motif" description="'HIGH' region" evidence="7">
    <location>
        <begin position="10"/>
        <end position="20"/>
    </location>
</feature>
<dbReference type="Pfam" id="PF09334">
    <property type="entry name" value="tRNA-synt_1g"/>
    <property type="match status" value="2"/>
</dbReference>
<comment type="similarity">
    <text evidence="7">Belongs to the class-I aminoacyl-tRNA synthetase family. MetG type 2A subfamily.</text>
</comment>
<dbReference type="Pfam" id="PF19303">
    <property type="entry name" value="Anticodon_3"/>
    <property type="match status" value="1"/>
</dbReference>
<dbReference type="FunFam" id="2.170.220.10:FF:000001">
    <property type="entry name" value="methionine--tRNA ligase, mitochondrial"/>
    <property type="match status" value="1"/>
</dbReference>
<protein>
    <recommendedName>
        <fullName evidence="7">Methionine--tRNA ligase</fullName>
        <ecNumber evidence="7">6.1.1.10</ecNumber>
    </recommendedName>
    <alternativeName>
        <fullName evidence="7">Methionyl-tRNA synthetase</fullName>
        <shortName evidence="7">MetRS</shortName>
    </alternativeName>
</protein>
<evidence type="ECO:0000259" key="8">
    <source>
        <dbReference type="Pfam" id="PF09334"/>
    </source>
</evidence>
<comment type="function">
    <text evidence="7">Is required not only for elongation of protein synthesis but also for the initiation of all mRNA translation through initiator tRNA(fMet) aminoacylation.</text>
</comment>
<dbReference type="Gene3D" id="2.170.220.10">
    <property type="match status" value="1"/>
</dbReference>
<comment type="subunit">
    <text evidence="7">Monomer.</text>
</comment>
<dbReference type="SUPFAM" id="SSF52374">
    <property type="entry name" value="Nucleotidylyl transferase"/>
    <property type="match status" value="1"/>
</dbReference>
<reference evidence="10 11" key="1">
    <citation type="journal article" date="2015" name="Nature">
        <title>rRNA introns, odd ribosomes, and small enigmatic genomes across a large radiation of phyla.</title>
        <authorList>
            <person name="Brown C.T."/>
            <person name="Hug L.A."/>
            <person name="Thomas B.C."/>
            <person name="Sharon I."/>
            <person name="Castelle C.J."/>
            <person name="Singh A."/>
            <person name="Wilkins M.J."/>
            <person name="Williams K.H."/>
            <person name="Banfield J.F."/>
        </authorList>
    </citation>
    <scope>NUCLEOTIDE SEQUENCE [LARGE SCALE GENOMIC DNA]</scope>
</reference>
<comment type="cofactor">
    <cofactor evidence="7">
        <name>Zn(2+)</name>
        <dbReference type="ChEBI" id="CHEBI:29105"/>
    </cofactor>
    <text evidence="7">Binds 1 zinc ion per subunit.</text>
</comment>
<dbReference type="InterPro" id="IPR009080">
    <property type="entry name" value="tRNAsynth_Ia_anticodon-bd"/>
</dbReference>
<evidence type="ECO:0000256" key="6">
    <source>
        <dbReference type="ARBA" id="ARBA00047364"/>
    </source>
</evidence>
<dbReference type="Proteomes" id="UP000033865">
    <property type="component" value="Unassembled WGS sequence"/>
</dbReference>
<comment type="catalytic activity">
    <reaction evidence="6 7">
        <text>tRNA(Met) + L-methionine + ATP = L-methionyl-tRNA(Met) + AMP + diphosphate</text>
        <dbReference type="Rhea" id="RHEA:13481"/>
        <dbReference type="Rhea" id="RHEA-COMP:9667"/>
        <dbReference type="Rhea" id="RHEA-COMP:9698"/>
        <dbReference type="ChEBI" id="CHEBI:30616"/>
        <dbReference type="ChEBI" id="CHEBI:33019"/>
        <dbReference type="ChEBI" id="CHEBI:57844"/>
        <dbReference type="ChEBI" id="CHEBI:78442"/>
        <dbReference type="ChEBI" id="CHEBI:78530"/>
        <dbReference type="ChEBI" id="CHEBI:456215"/>
        <dbReference type="EC" id="6.1.1.10"/>
    </reaction>
</comment>
<accession>A0A0G1Y086</accession>
<dbReference type="PATRIC" id="fig|1618986.3.peg.221"/>
<keyword evidence="7" id="KW-0963">Cytoplasm</keyword>
<dbReference type="InterPro" id="IPR033911">
    <property type="entry name" value="MetRS_core"/>
</dbReference>
<keyword evidence="7" id="KW-0479">Metal-binding</keyword>
<feature type="short sequence motif" description="'KMSKS' region" evidence="7">
    <location>
        <begin position="285"/>
        <end position="289"/>
    </location>
</feature>
<dbReference type="InterPro" id="IPR023457">
    <property type="entry name" value="Met-tRNA_synth_2"/>
</dbReference>
<keyword evidence="7" id="KW-0862">Zinc</keyword>
<name>A0A0G1Y086_9BACT</name>
<evidence type="ECO:0000256" key="3">
    <source>
        <dbReference type="ARBA" id="ARBA00022840"/>
    </source>
</evidence>
<keyword evidence="2 7" id="KW-0547">Nucleotide-binding</keyword>
<feature type="binding site" evidence="7">
    <location>
        <position position="143"/>
    </location>
    <ligand>
        <name>Zn(2+)</name>
        <dbReference type="ChEBI" id="CHEBI:29105"/>
    </ligand>
</feature>
<sequence>MKFSLTTPIYYVNGAPHIGHAYTTIAGDVIAQYRRLLGDDVFYLTGTDENAQKNVEASGGSSREDVQAYVDKMSGIWEETWKRLHISHDDFIRTTEARHIEFVEQFWKKVEAKGDIYKGTYEGLYCTGCEAYKTEAELAQGLCPDHKRAPEKLSEENYFFKLSAYRERLLDYIAAHPEFIQPASRRHEIVSYIRDFAGDFSISRKNLEWGIPVPGDLSQTIYVWFDALINYISADPSRWPVDLHLVGKDIIKFHCAYWPAMLMSAGYELPKTVFAHGFFTIDGEKMSKSLGNVIDPVELVKHYGNDVVRFHLLREIPFGSDGDFSTQRLVDRYNGELGNDLGNLLQRTLTMTEKFCEGKAPAIHAPLSSGLGNPWNTYTQAMETFRLHDALETAWSVIRWMNAVIDEKKPWAMAKEGRQDDIDEVIYTLLESLRMVAWMLRPFMPETSTKMLASLGFDEDVILKTTFLEAQVWGGLPEGQIIRKGEPLFPRLG</sequence>
<comment type="caution">
    <text evidence="7">Lacks conserved residue(s) required for the propagation of feature annotation.</text>
</comment>